<sequence>HTYTEQFAKMLRLSTMLIRGLCKQRDRFLRSCFSAFHVICVYSHFSAGAASPFQHSKKQTPCWARGRAAHSPSHLHLPLPPTRERGARPRASREGRLGSP</sequence>
<keyword evidence="3" id="KW-1185">Reference proteome</keyword>
<dbReference type="Ensembl" id="ENSAZOT00000006179.1">
    <property type="protein sequence ID" value="ENSAZOP00000005780.1"/>
    <property type="gene ID" value="ENSAZOG00000003698.1"/>
</dbReference>
<dbReference type="Proteomes" id="UP000694549">
    <property type="component" value="Unplaced"/>
</dbReference>
<reference evidence="2" key="2">
    <citation type="submission" date="2025-09" db="UniProtKB">
        <authorList>
            <consortium name="Ensembl"/>
        </authorList>
    </citation>
    <scope>IDENTIFICATION</scope>
</reference>
<evidence type="ECO:0000313" key="3">
    <source>
        <dbReference type="Proteomes" id="UP000694549"/>
    </source>
</evidence>
<accession>A0A8B9UDJ4</accession>
<organism evidence="2 3">
    <name type="scientific">Anas zonorhyncha</name>
    <name type="common">Eastern spot-billed duck</name>
    <dbReference type="NCBI Taxonomy" id="75864"/>
    <lineage>
        <taxon>Eukaryota</taxon>
        <taxon>Metazoa</taxon>
        <taxon>Chordata</taxon>
        <taxon>Craniata</taxon>
        <taxon>Vertebrata</taxon>
        <taxon>Euteleostomi</taxon>
        <taxon>Archelosauria</taxon>
        <taxon>Archosauria</taxon>
        <taxon>Dinosauria</taxon>
        <taxon>Saurischia</taxon>
        <taxon>Theropoda</taxon>
        <taxon>Coelurosauria</taxon>
        <taxon>Aves</taxon>
        <taxon>Neognathae</taxon>
        <taxon>Galloanserae</taxon>
        <taxon>Anseriformes</taxon>
        <taxon>Anatidae</taxon>
        <taxon>Anatinae</taxon>
        <taxon>Anas</taxon>
    </lineage>
</organism>
<feature type="region of interest" description="Disordered" evidence="1">
    <location>
        <begin position="64"/>
        <end position="100"/>
    </location>
</feature>
<protein>
    <submittedName>
        <fullName evidence="2">Uncharacterized protein</fullName>
    </submittedName>
</protein>
<dbReference type="AlphaFoldDB" id="A0A8B9UDJ4"/>
<reference evidence="2" key="1">
    <citation type="submission" date="2025-08" db="UniProtKB">
        <authorList>
            <consortium name="Ensembl"/>
        </authorList>
    </citation>
    <scope>IDENTIFICATION</scope>
</reference>
<proteinExistence type="predicted"/>
<feature type="compositionally biased region" description="Basic and acidic residues" evidence="1">
    <location>
        <begin position="82"/>
        <end position="100"/>
    </location>
</feature>
<evidence type="ECO:0000256" key="1">
    <source>
        <dbReference type="SAM" id="MobiDB-lite"/>
    </source>
</evidence>
<evidence type="ECO:0000313" key="2">
    <source>
        <dbReference type="Ensembl" id="ENSAZOP00000005780.1"/>
    </source>
</evidence>
<name>A0A8B9UDJ4_9AVES</name>